<dbReference type="SUPFAM" id="SSF63748">
    <property type="entry name" value="Tudor/PWWP/MBT"/>
    <property type="match status" value="1"/>
</dbReference>
<reference evidence="6" key="1">
    <citation type="submission" date="2025-08" db="UniProtKB">
        <authorList>
            <consortium name="Ensembl"/>
        </authorList>
    </citation>
    <scope>IDENTIFICATION</scope>
</reference>
<feature type="compositionally biased region" description="Basic and acidic residues" evidence="2">
    <location>
        <begin position="162"/>
        <end position="176"/>
    </location>
</feature>
<feature type="domain" description="MUM1-like PWWP" evidence="3">
    <location>
        <begin position="389"/>
        <end position="454"/>
    </location>
</feature>
<feature type="region of interest" description="Disordered" evidence="2">
    <location>
        <begin position="136"/>
        <end position="277"/>
    </location>
</feature>
<evidence type="ECO:0000259" key="3">
    <source>
        <dbReference type="Pfam" id="PF20884"/>
    </source>
</evidence>
<dbReference type="Gene3D" id="2.30.30.140">
    <property type="match status" value="1"/>
</dbReference>
<proteinExistence type="inferred from homology"/>
<reference evidence="6" key="2">
    <citation type="submission" date="2025-09" db="UniProtKB">
        <authorList>
            <consortium name="Ensembl"/>
        </authorList>
    </citation>
    <scope>IDENTIFICATION</scope>
</reference>
<comment type="similarity">
    <text evidence="1">Belongs to the PWWP3A family.</text>
</comment>
<dbReference type="InterPro" id="IPR040263">
    <property type="entry name" value="PWP3A_3B_4"/>
</dbReference>
<dbReference type="FunFam" id="2.30.30.140:FF:000063">
    <property type="entry name" value="PWWP domain-containing DNA repair factor 3A"/>
    <property type="match status" value="1"/>
</dbReference>
<name>A0A8C9M7H8_PANTA</name>
<dbReference type="InterPro" id="IPR048795">
    <property type="entry name" value="PWP3A_3B_4_C"/>
</dbReference>
<dbReference type="GeneTree" id="ENSGT00390000001700"/>
<dbReference type="InterPro" id="IPR035504">
    <property type="entry name" value="MUM1-like_PWWP"/>
</dbReference>
<dbReference type="Pfam" id="PF20886">
    <property type="entry name" value="PWP3A-B_C"/>
    <property type="match status" value="1"/>
</dbReference>
<dbReference type="Proteomes" id="UP000675900">
    <property type="component" value="Unassembled WGS sequence"/>
</dbReference>
<evidence type="ECO:0000256" key="2">
    <source>
        <dbReference type="SAM" id="MobiDB-lite"/>
    </source>
</evidence>
<dbReference type="Ensembl" id="ENSPTIT00000015787.1">
    <property type="protein sequence ID" value="ENSPTIP00000011782.1"/>
    <property type="gene ID" value="ENSPTIG00000012083.1"/>
</dbReference>
<dbReference type="CDD" id="cd06080">
    <property type="entry name" value="PWWP_MUM1-like"/>
    <property type="match status" value="1"/>
</dbReference>
<dbReference type="InterPro" id="IPR048765">
    <property type="entry name" value="PWP3A_3B_4_N"/>
</dbReference>
<evidence type="ECO:0000313" key="6">
    <source>
        <dbReference type="Ensembl" id="ENSPTIP00000011782.1"/>
    </source>
</evidence>
<feature type="compositionally biased region" description="Basic and acidic residues" evidence="2">
    <location>
        <begin position="247"/>
        <end position="258"/>
    </location>
</feature>
<evidence type="ECO:0000259" key="5">
    <source>
        <dbReference type="Pfam" id="PF20887"/>
    </source>
</evidence>
<dbReference type="GO" id="GO:0005654">
    <property type="term" value="C:nucleoplasm"/>
    <property type="evidence" value="ECO:0007669"/>
    <property type="project" value="Ensembl"/>
</dbReference>
<protein>
    <submittedName>
        <fullName evidence="6">PWWP domain containing 3A, DNA repair factor</fullName>
    </submittedName>
</protein>
<feature type="compositionally biased region" description="Polar residues" evidence="2">
    <location>
        <begin position="195"/>
        <end position="207"/>
    </location>
</feature>
<dbReference type="GO" id="GO:0031491">
    <property type="term" value="F:nucleosome binding"/>
    <property type="evidence" value="ECO:0007669"/>
    <property type="project" value="Ensembl"/>
</dbReference>
<evidence type="ECO:0000259" key="4">
    <source>
        <dbReference type="Pfam" id="PF20886"/>
    </source>
</evidence>
<dbReference type="Pfam" id="PF20884">
    <property type="entry name" value="MUM1-like_PWWP"/>
    <property type="match status" value="1"/>
</dbReference>
<dbReference type="GO" id="GO:0006325">
    <property type="term" value="P:chromatin organization"/>
    <property type="evidence" value="ECO:0007669"/>
    <property type="project" value="Ensembl"/>
</dbReference>
<feature type="domain" description="PWWP" evidence="5">
    <location>
        <begin position="7"/>
        <end position="96"/>
    </location>
</feature>
<dbReference type="GO" id="GO:0006281">
    <property type="term" value="P:DNA repair"/>
    <property type="evidence" value="ECO:0007669"/>
    <property type="project" value="Ensembl"/>
</dbReference>
<dbReference type="PANTHER" id="PTHR31333:SF4">
    <property type="entry name" value="PWWP DOMAIN-CONTAINING DNA REPAIR FACTOR 3A"/>
    <property type="match status" value="1"/>
</dbReference>
<dbReference type="Pfam" id="PF20887">
    <property type="entry name" value="PWP3A-B_N"/>
    <property type="match status" value="1"/>
</dbReference>
<dbReference type="AlphaFoldDB" id="A0A8C9M7H8"/>
<keyword evidence="7" id="KW-1185">Reference proteome</keyword>
<sequence length="660" mass="74109">VMTDAKYVLCRWEKRLWPAKVLARTEVATKNKRKKEFFLSVQILSLDEKIEVRSTEVEALRVAHIERIASTLASQNEVPQLAYRRSLRVALDVLNESTGLPQESPSREERTALCSREKPMELASLLCGPASSCVQEAVPGRSGPERRERVHPRLSGSPTCQKDPKCKVDHKKELRKSGSPQVLVVPPARGGSQHGSGSRTCCASRTTPSKRGRSSAREPTVGQSAPSLLEGDDEESRLPAPRSPPTVKEEGLWAKGRDPSLPFLNSARPRPSAYGGRGEVRCTPLPVTLRSPGPCLFALPELAALCAGRSRRPEPSPLPRSLCLSPTPFPSRLFFFGTYVSQSDNLMPLAARPTSGESVERAPIRSVLDEEEDEEEPPRILLYHEPRSFEVGMLVWLKHQKYPFWPAVVKSVRRREKKASVLFIEGHMDPKGRGITVSLRRLKHFDCKEKQELLVARAPQLACRCSAGYPVRKSIQQDVLGTRFPQLSKGDPEEPLTGSPQGRRRPRRKVLPDRSRAARDRANQKLVEYIVKARGAEGHLRAILRNRKPSRWLKTFLNSGQYVTCVETYLEDEEQLDLVVKYLQGVYQETGSRVLARINADRIRFVLDVLLPEAIICAIAAVDAVDYETAEAKYLRGPSLSYREKEMFDNQILEERSQRC</sequence>
<feature type="domain" description="PWWP" evidence="4">
    <location>
        <begin position="512"/>
        <end position="652"/>
    </location>
</feature>
<feature type="region of interest" description="Disordered" evidence="2">
    <location>
        <begin position="484"/>
        <end position="518"/>
    </location>
</feature>
<dbReference type="GO" id="GO:0005829">
    <property type="term" value="C:cytosol"/>
    <property type="evidence" value="ECO:0007669"/>
    <property type="project" value="Ensembl"/>
</dbReference>
<accession>A0A8C9M7H8</accession>
<organism evidence="6 7">
    <name type="scientific">Panthera tigris altaica</name>
    <name type="common">Siberian tiger</name>
    <dbReference type="NCBI Taxonomy" id="74533"/>
    <lineage>
        <taxon>Eukaryota</taxon>
        <taxon>Metazoa</taxon>
        <taxon>Chordata</taxon>
        <taxon>Craniata</taxon>
        <taxon>Vertebrata</taxon>
        <taxon>Euteleostomi</taxon>
        <taxon>Mammalia</taxon>
        <taxon>Eutheria</taxon>
        <taxon>Laurasiatheria</taxon>
        <taxon>Carnivora</taxon>
        <taxon>Feliformia</taxon>
        <taxon>Felidae</taxon>
        <taxon>Pantherinae</taxon>
        <taxon>Panthera</taxon>
    </lineage>
</organism>
<evidence type="ECO:0000256" key="1">
    <source>
        <dbReference type="ARBA" id="ARBA00008188"/>
    </source>
</evidence>
<evidence type="ECO:0000313" key="7">
    <source>
        <dbReference type="Proteomes" id="UP000675900"/>
    </source>
</evidence>
<dbReference type="PANTHER" id="PTHR31333">
    <property type="entry name" value="PWWP DOMAIN-CONTAINING DNA REPAIR FACTOR 3 FAMILY MEMBER"/>
    <property type="match status" value="1"/>
</dbReference>
<gene>
    <name evidence="6" type="primary">PWWP3A</name>
</gene>